<dbReference type="EMBL" id="JAVRJZ010000015">
    <property type="protein sequence ID" value="KAK2712473.1"/>
    <property type="molecule type" value="Genomic_DNA"/>
</dbReference>
<dbReference type="AlphaFoldDB" id="A0AA88HP16"/>
<feature type="region of interest" description="Disordered" evidence="1">
    <location>
        <begin position="107"/>
        <end position="126"/>
    </location>
</feature>
<evidence type="ECO:0000256" key="1">
    <source>
        <dbReference type="SAM" id="MobiDB-lite"/>
    </source>
</evidence>
<gene>
    <name evidence="3" type="ORF">QYM36_011234</name>
</gene>
<proteinExistence type="predicted"/>
<keyword evidence="2" id="KW-1133">Transmembrane helix</keyword>
<keyword evidence="2" id="KW-0472">Membrane</keyword>
<feature type="transmembrane region" description="Helical" evidence="2">
    <location>
        <begin position="6"/>
        <end position="26"/>
    </location>
</feature>
<comment type="caution">
    <text evidence="3">The sequence shown here is derived from an EMBL/GenBank/DDBJ whole genome shotgun (WGS) entry which is preliminary data.</text>
</comment>
<reference evidence="3" key="1">
    <citation type="submission" date="2023-07" db="EMBL/GenBank/DDBJ databases">
        <title>Chromosome-level genome assembly of Artemia franciscana.</title>
        <authorList>
            <person name="Jo E."/>
        </authorList>
    </citation>
    <scope>NUCLEOTIDE SEQUENCE</scope>
    <source>
        <tissue evidence="3">Whole body</tissue>
    </source>
</reference>
<accession>A0AA88HP16</accession>
<keyword evidence="2" id="KW-0812">Transmembrane</keyword>
<feature type="compositionally biased region" description="Polar residues" evidence="1">
    <location>
        <begin position="107"/>
        <end position="117"/>
    </location>
</feature>
<name>A0AA88HP16_ARTSF</name>
<dbReference type="Proteomes" id="UP001187531">
    <property type="component" value="Unassembled WGS sequence"/>
</dbReference>
<keyword evidence="4" id="KW-1185">Reference proteome</keyword>
<feature type="transmembrane region" description="Helical" evidence="2">
    <location>
        <begin position="192"/>
        <end position="213"/>
    </location>
</feature>
<evidence type="ECO:0000313" key="4">
    <source>
        <dbReference type="Proteomes" id="UP001187531"/>
    </source>
</evidence>
<organism evidence="3 4">
    <name type="scientific">Artemia franciscana</name>
    <name type="common">Brine shrimp</name>
    <name type="synonym">Artemia sanfranciscana</name>
    <dbReference type="NCBI Taxonomy" id="6661"/>
    <lineage>
        <taxon>Eukaryota</taxon>
        <taxon>Metazoa</taxon>
        <taxon>Ecdysozoa</taxon>
        <taxon>Arthropoda</taxon>
        <taxon>Crustacea</taxon>
        <taxon>Branchiopoda</taxon>
        <taxon>Anostraca</taxon>
        <taxon>Artemiidae</taxon>
        <taxon>Artemia</taxon>
    </lineage>
</organism>
<protein>
    <submittedName>
        <fullName evidence="3">Uncharacterized protein</fullName>
    </submittedName>
</protein>
<evidence type="ECO:0000256" key="2">
    <source>
        <dbReference type="SAM" id="Phobius"/>
    </source>
</evidence>
<evidence type="ECO:0000313" key="3">
    <source>
        <dbReference type="EMBL" id="KAK2712473.1"/>
    </source>
</evidence>
<sequence>MIGLLFYYLFSYIGPYIFSSPLFECYNAVGRQSRNTTANKPIFSRLFKPIFSRRRGRSVDGNSRKIFEDLMLALNSEENEVTKDIEMAVTELPEFATTLGNETNYVNASNSLNTTQNPEKKSPPEVNNIPNIPELNLPRFVEIFSNDRILEYQEYLEHFGTILFLTAQQIDSTNQTNRFSLWQYYKGAGYGLMFYTKCLHLIFGGAALFAALLGNVSC</sequence>